<keyword evidence="10" id="KW-1185">Reference proteome</keyword>
<dbReference type="SUPFAM" id="SSF48371">
    <property type="entry name" value="ARM repeat"/>
    <property type="match status" value="1"/>
</dbReference>
<evidence type="ECO:0000313" key="9">
    <source>
        <dbReference type="EMBL" id="KYM94978.1"/>
    </source>
</evidence>
<evidence type="ECO:0000256" key="2">
    <source>
        <dbReference type="ARBA" id="ARBA00010136"/>
    </source>
</evidence>
<keyword evidence="7" id="KW-0482">Metalloprotease</keyword>
<protein>
    <submittedName>
        <fullName evidence="9">Leukotriene A-4 hydrolase</fullName>
    </submittedName>
</protein>
<dbReference type="GO" id="GO:0006508">
    <property type="term" value="P:proteolysis"/>
    <property type="evidence" value="ECO:0007669"/>
    <property type="project" value="UniProtKB-KW"/>
</dbReference>
<dbReference type="InterPro" id="IPR042097">
    <property type="entry name" value="Aminopeptidase_N-like_N_sf"/>
</dbReference>
<feature type="non-terminal residue" evidence="9">
    <location>
        <position position="1"/>
    </location>
</feature>
<dbReference type="SUPFAM" id="SSF55486">
    <property type="entry name" value="Metalloproteases ('zincins'), catalytic domain"/>
    <property type="match status" value="1"/>
</dbReference>
<proteinExistence type="inferred from homology"/>
<dbReference type="GO" id="GO:0004177">
    <property type="term" value="F:aminopeptidase activity"/>
    <property type="evidence" value="ECO:0007669"/>
    <property type="project" value="TreeGrafter"/>
</dbReference>
<evidence type="ECO:0000256" key="6">
    <source>
        <dbReference type="ARBA" id="ARBA00022833"/>
    </source>
</evidence>
<dbReference type="EMBL" id="KQ978344">
    <property type="protein sequence ID" value="KYM94978.1"/>
    <property type="molecule type" value="Genomic_DNA"/>
</dbReference>
<dbReference type="Gene3D" id="1.25.40.320">
    <property type="entry name" value="Peptidase M1, leukotriene A4 hydrolase/aminopeptidase C-terminal domain"/>
    <property type="match status" value="1"/>
</dbReference>
<evidence type="ECO:0000256" key="3">
    <source>
        <dbReference type="ARBA" id="ARBA00022670"/>
    </source>
</evidence>
<dbReference type="GO" id="GO:0008270">
    <property type="term" value="F:zinc ion binding"/>
    <property type="evidence" value="ECO:0007669"/>
    <property type="project" value="InterPro"/>
</dbReference>
<evidence type="ECO:0000256" key="7">
    <source>
        <dbReference type="ARBA" id="ARBA00023049"/>
    </source>
</evidence>
<comment type="cofactor">
    <cofactor evidence="1">
        <name>Zn(2+)</name>
        <dbReference type="ChEBI" id="CHEBI:29105"/>
    </cofactor>
</comment>
<dbReference type="Pfam" id="PF01433">
    <property type="entry name" value="Peptidase_M1"/>
    <property type="match status" value="1"/>
</dbReference>
<dbReference type="SUPFAM" id="SSF63737">
    <property type="entry name" value="Leukotriene A4 hydrolase N-terminal domain"/>
    <property type="match status" value="1"/>
</dbReference>
<organism evidence="9 10">
    <name type="scientific">Cyphomyrmex costatus</name>
    <dbReference type="NCBI Taxonomy" id="456900"/>
    <lineage>
        <taxon>Eukaryota</taxon>
        <taxon>Metazoa</taxon>
        <taxon>Ecdysozoa</taxon>
        <taxon>Arthropoda</taxon>
        <taxon>Hexapoda</taxon>
        <taxon>Insecta</taxon>
        <taxon>Pterygota</taxon>
        <taxon>Neoptera</taxon>
        <taxon>Endopterygota</taxon>
        <taxon>Hymenoptera</taxon>
        <taxon>Apocrita</taxon>
        <taxon>Aculeata</taxon>
        <taxon>Formicoidea</taxon>
        <taxon>Formicidae</taxon>
        <taxon>Myrmicinae</taxon>
        <taxon>Cyphomyrmex</taxon>
    </lineage>
</organism>
<dbReference type="PANTHER" id="PTHR45726">
    <property type="entry name" value="LEUKOTRIENE A-4 HYDROLASE"/>
    <property type="match status" value="1"/>
</dbReference>
<keyword evidence="3" id="KW-0645">Protease</keyword>
<dbReference type="InterPro" id="IPR014782">
    <property type="entry name" value="Peptidase_M1_dom"/>
</dbReference>
<dbReference type="GO" id="GO:0043171">
    <property type="term" value="P:peptide catabolic process"/>
    <property type="evidence" value="ECO:0007669"/>
    <property type="project" value="TreeGrafter"/>
</dbReference>
<sequence length="419" mass="49315">KIQIDYETNKLSPALYWLSPAQTASGTHPFLLSNNKFIFARSVFPCQDTPSVKFTYSATITVPKDFTVLMPALLSESIYSTFNRYKFLQTHPVASYAVIIAVGSLQKRRINSQTNVFAENRFINEAVKTFHTDIIENMLKIAEHFCGPYCWGAILKREVNNTNSVDIELNPLIPNLLQALPINYIKYIPYDLGCELLNTLENKLGSSAFEAFFKFYFHHFAFKSITTDDWKSLLFKSFPENKKELESIEWNYWFYNIPTNLLVPHCKIAWETECLELVEGWATWDDNTYNVPPIIYKKQDFCNFEEIIFLDKLHSVYKQLTVKKIMLMSKIYFFETKSYQIRFLWLLLCIKVGWYDKILDSLQFVLLFCSSDHICTLFRDIMHVYPEYHSLLIITFEENKEKMLSYTQDKLKLILFQQN</sequence>
<feature type="domain" description="Peptidase M1 leukotriene A4 hydrolase/aminopeptidase C-terminal" evidence="8">
    <location>
        <begin position="269"/>
        <end position="415"/>
    </location>
</feature>
<dbReference type="Pfam" id="PF17900">
    <property type="entry name" value="Peptidase_M1_N"/>
    <property type="match status" value="1"/>
</dbReference>
<evidence type="ECO:0000256" key="4">
    <source>
        <dbReference type="ARBA" id="ARBA00022723"/>
    </source>
</evidence>
<keyword evidence="4" id="KW-0479">Metal-binding</keyword>
<evidence type="ECO:0000256" key="5">
    <source>
        <dbReference type="ARBA" id="ARBA00022801"/>
    </source>
</evidence>
<dbReference type="Gene3D" id="2.60.40.1730">
    <property type="entry name" value="tricorn interacting facor f3 domain"/>
    <property type="match status" value="1"/>
</dbReference>
<dbReference type="GO" id="GO:0008237">
    <property type="term" value="F:metallopeptidase activity"/>
    <property type="evidence" value="ECO:0007669"/>
    <property type="project" value="UniProtKB-KW"/>
</dbReference>
<dbReference type="GO" id="GO:0005829">
    <property type="term" value="C:cytosol"/>
    <property type="evidence" value="ECO:0007669"/>
    <property type="project" value="TreeGrafter"/>
</dbReference>
<keyword evidence="5 9" id="KW-0378">Hydrolase</keyword>
<reference evidence="9 10" key="1">
    <citation type="submission" date="2016-03" db="EMBL/GenBank/DDBJ databases">
        <title>Cyphomyrmex costatus WGS genome.</title>
        <authorList>
            <person name="Nygaard S."/>
            <person name="Hu H."/>
            <person name="Boomsma J."/>
            <person name="Zhang G."/>
        </authorList>
    </citation>
    <scope>NUCLEOTIDE SEQUENCE [LARGE SCALE GENOMIC DNA]</scope>
    <source>
        <strain evidence="9">MS0001</strain>
        <tissue evidence="9">Whole body</tissue>
    </source>
</reference>
<dbReference type="SMART" id="SM01263">
    <property type="entry name" value="Leuk-A4-hydro_C"/>
    <property type="match status" value="1"/>
</dbReference>
<name>A0A195C481_9HYME</name>
<dbReference type="Gene3D" id="1.10.390.10">
    <property type="entry name" value="Neutral Protease Domain 2"/>
    <property type="match status" value="1"/>
</dbReference>
<dbReference type="InterPro" id="IPR045357">
    <property type="entry name" value="Aminopeptidase_N-like_N"/>
</dbReference>
<evidence type="ECO:0000256" key="1">
    <source>
        <dbReference type="ARBA" id="ARBA00001947"/>
    </source>
</evidence>
<accession>A0A195C481</accession>
<dbReference type="InterPro" id="IPR038502">
    <property type="entry name" value="M1_LTA-4_hydro/amino_C_sf"/>
</dbReference>
<comment type="similarity">
    <text evidence="2">Belongs to the peptidase M1 family.</text>
</comment>
<dbReference type="Pfam" id="PF09127">
    <property type="entry name" value="Leuk-A4-hydro_C"/>
    <property type="match status" value="1"/>
</dbReference>
<dbReference type="AlphaFoldDB" id="A0A195C481"/>
<dbReference type="InterPro" id="IPR034015">
    <property type="entry name" value="M1_LTA4H"/>
</dbReference>
<dbReference type="InterPro" id="IPR027268">
    <property type="entry name" value="Peptidase_M4/M1_CTD_sf"/>
</dbReference>
<dbReference type="InterPro" id="IPR016024">
    <property type="entry name" value="ARM-type_fold"/>
</dbReference>
<dbReference type="GO" id="GO:0004301">
    <property type="term" value="F:epoxide hydrolase activity"/>
    <property type="evidence" value="ECO:0007669"/>
    <property type="project" value="TreeGrafter"/>
</dbReference>
<evidence type="ECO:0000259" key="8">
    <source>
        <dbReference type="SMART" id="SM01263"/>
    </source>
</evidence>
<keyword evidence="6" id="KW-0862">Zinc</keyword>
<dbReference type="STRING" id="456900.A0A195C481"/>
<gene>
    <name evidence="9" type="ORF">ALC62_14573</name>
</gene>
<dbReference type="InterPro" id="IPR015211">
    <property type="entry name" value="Peptidase_M1_C"/>
</dbReference>
<evidence type="ECO:0000313" key="10">
    <source>
        <dbReference type="Proteomes" id="UP000078542"/>
    </source>
</evidence>
<dbReference type="Proteomes" id="UP000078542">
    <property type="component" value="Unassembled WGS sequence"/>
</dbReference>
<dbReference type="PANTHER" id="PTHR45726:SF3">
    <property type="entry name" value="LEUKOTRIENE A-4 HYDROLASE"/>
    <property type="match status" value="1"/>
</dbReference>